<feature type="transmembrane region" description="Helical" evidence="1">
    <location>
        <begin position="147"/>
        <end position="168"/>
    </location>
</feature>
<reference evidence="2 3" key="1">
    <citation type="submission" date="2020-04" db="EMBL/GenBank/DDBJ databases">
        <authorList>
            <person name="Laetsch R D."/>
            <person name="Stevens L."/>
            <person name="Kumar S."/>
            <person name="Blaxter L. M."/>
        </authorList>
    </citation>
    <scope>NUCLEOTIDE SEQUENCE [LARGE SCALE GENOMIC DNA]</scope>
</reference>
<protein>
    <submittedName>
        <fullName evidence="2">Uncharacterized protein</fullName>
    </submittedName>
</protein>
<proteinExistence type="predicted"/>
<comment type="caution">
    <text evidence="2">The sequence shown here is derived from an EMBL/GenBank/DDBJ whole genome shotgun (WGS) entry which is preliminary data.</text>
</comment>
<name>A0A8S1FGG5_9PELO</name>
<evidence type="ECO:0000256" key="1">
    <source>
        <dbReference type="SAM" id="Phobius"/>
    </source>
</evidence>
<organism evidence="2 3">
    <name type="scientific">Caenorhabditis bovis</name>
    <dbReference type="NCBI Taxonomy" id="2654633"/>
    <lineage>
        <taxon>Eukaryota</taxon>
        <taxon>Metazoa</taxon>
        <taxon>Ecdysozoa</taxon>
        <taxon>Nematoda</taxon>
        <taxon>Chromadorea</taxon>
        <taxon>Rhabditida</taxon>
        <taxon>Rhabditina</taxon>
        <taxon>Rhabditomorpha</taxon>
        <taxon>Rhabditoidea</taxon>
        <taxon>Rhabditidae</taxon>
        <taxon>Peloderinae</taxon>
        <taxon>Caenorhabditis</taxon>
    </lineage>
</organism>
<dbReference type="OrthoDB" id="5786847at2759"/>
<dbReference type="AlphaFoldDB" id="A0A8S1FGG5"/>
<evidence type="ECO:0000313" key="3">
    <source>
        <dbReference type="Proteomes" id="UP000494206"/>
    </source>
</evidence>
<keyword evidence="1" id="KW-0812">Transmembrane</keyword>
<gene>
    <name evidence="2" type="ORF">CBOVIS_LOCUS13013</name>
</gene>
<dbReference type="PANTHER" id="PTHR34851">
    <property type="entry name" value="PROTEIN CBG05235-RELATED"/>
    <property type="match status" value="1"/>
</dbReference>
<accession>A0A8S1FGG5</accession>
<keyword evidence="3" id="KW-1185">Reference proteome</keyword>
<dbReference type="Proteomes" id="UP000494206">
    <property type="component" value="Unassembled WGS sequence"/>
</dbReference>
<feature type="transmembrane region" description="Helical" evidence="1">
    <location>
        <begin position="87"/>
        <end position="114"/>
    </location>
</feature>
<dbReference type="EMBL" id="CADEPM010000015">
    <property type="protein sequence ID" value="CAB3411637.1"/>
    <property type="molecule type" value="Genomic_DNA"/>
</dbReference>
<keyword evidence="1" id="KW-1133">Transmembrane helix</keyword>
<feature type="transmembrane region" description="Helical" evidence="1">
    <location>
        <begin position="34"/>
        <end position="54"/>
    </location>
</feature>
<keyword evidence="1" id="KW-0472">Membrane</keyword>
<sequence>MSVTRSYSPNGLIRPNPDFYLCCGHFHATTAAKFFAVVFFGICLVVSALNVLFFGIDKQWISIFCFFYTVYSTILIYGVFLEKPMFLVPFLFIHGALSAFLIVVIIFFCTFGFATDVVRTHHAENQPLRELYGMHHLNPDDEDTQTIVTSIALFTVTFSYIMCTYSWYAIYQAFKSFKEENRTMLPGCELGIVATNDDENENEKN</sequence>
<evidence type="ECO:0000313" key="2">
    <source>
        <dbReference type="EMBL" id="CAB3411637.1"/>
    </source>
</evidence>
<feature type="transmembrane region" description="Helical" evidence="1">
    <location>
        <begin position="60"/>
        <end position="80"/>
    </location>
</feature>